<dbReference type="OMA" id="SIGIWDG"/>
<evidence type="ECO:0000256" key="8">
    <source>
        <dbReference type="SAM" id="SignalP"/>
    </source>
</evidence>
<evidence type="ECO:0000256" key="5">
    <source>
        <dbReference type="ARBA" id="ARBA00022827"/>
    </source>
</evidence>
<evidence type="ECO:0000313" key="11">
    <source>
        <dbReference type="EMBL" id="SPQ97452.1"/>
    </source>
</evidence>
<evidence type="ECO:0000259" key="9">
    <source>
        <dbReference type="Pfam" id="PF07156"/>
    </source>
</evidence>
<dbReference type="GO" id="GO:0001735">
    <property type="term" value="F:prenylcysteine oxidase activity"/>
    <property type="evidence" value="ECO:0007669"/>
    <property type="project" value="InterPro"/>
</dbReference>
<sequence>MTMMTALLVLCPCLVGAVSVGIVGAGIGGSALSYFLRERFGDDVDVTVFEASGRVGGRIREHRVEEGFVVEAGAAIGIKRNRYFFELSERLGFQAGPPNVDEGDFAVFNGKQFVFQSSSSSYLTTVWRLVRRYGLSMVTAQDLVRRMATDFDLIYDIQAAGQAFNTSKSMWDALGLGPYAALRLNDSLASEAPWYAPMSGAFVDEFVAAVTRINYNQAPTTISALAGGIALAPIVTDQVFSITGGNAQLPAALLRNSSAHLVLDCPVRSVERVDDTWRVMLDNGTSVDYDVVALAAPFVTSSIALGGPDVTVPDRRPYQQVYTTFVEGRFVPAYFGAKTTKDLPSAIGTVESDEIAFSSIGTIRNRNGTRFVKFFSRNPLPESVLSGMFAPGYKVASSTRWFAYPKFDTPEHLGEFRIGDGLYYLNAIERGASAIEIAMVAAKNVALLICDRFRRHNTPAPAPERTEL</sequence>
<dbReference type="AlphaFoldDB" id="A0A0G4IVW4"/>
<keyword evidence="12" id="KW-1185">Reference proteome</keyword>
<keyword evidence="7" id="KW-0325">Glycoprotein</keyword>
<dbReference type="EMBL" id="CDSF01000090">
    <property type="protein sequence ID" value="CEO99445.1"/>
    <property type="molecule type" value="Genomic_DNA"/>
</dbReference>
<keyword evidence="6" id="KW-0560">Oxidoreductase</keyword>
<feature type="domain" description="Prenylcysteine lyase" evidence="9">
    <location>
        <begin position="118"/>
        <end position="457"/>
    </location>
</feature>
<dbReference type="Proteomes" id="UP000290189">
    <property type="component" value="Unassembled WGS sequence"/>
</dbReference>
<evidence type="ECO:0000256" key="1">
    <source>
        <dbReference type="ARBA" id="ARBA00001974"/>
    </source>
</evidence>
<keyword evidence="5" id="KW-0274">FAD</keyword>
<dbReference type="Proteomes" id="UP000039324">
    <property type="component" value="Unassembled WGS sequence"/>
</dbReference>
<dbReference type="InterPro" id="IPR017046">
    <property type="entry name" value="Prenylcysteine_Oxase1"/>
</dbReference>
<evidence type="ECO:0000256" key="3">
    <source>
        <dbReference type="ARBA" id="ARBA00022630"/>
    </source>
</evidence>
<proteinExistence type="inferred from homology"/>
<comment type="similarity">
    <text evidence="2">Belongs to the prenylcysteine oxidase family.</text>
</comment>
<dbReference type="OrthoDB" id="437369at2759"/>
<dbReference type="Gene3D" id="3.50.50.60">
    <property type="entry name" value="FAD/NAD(P)-binding domain"/>
    <property type="match status" value="2"/>
</dbReference>
<name>A0A0G4IVW4_PLABS</name>
<evidence type="ECO:0000256" key="2">
    <source>
        <dbReference type="ARBA" id="ARBA00009967"/>
    </source>
</evidence>
<reference evidence="11 13" key="2">
    <citation type="submission" date="2018-03" db="EMBL/GenBank/DDBJ databases">
        <authorList>
            <person name="Fogelqvist J."/>
        </authorList>
    </citation>
    <scope>NUCLEOTIDE SEQUENCE [LARGE SCALE GENOMIC DNA]</scope>
</reference>
<dbReference type="InterPro" id="IPR036188">
    <property type="entry name" value="FAD/NAD-bd_sf"/>
</dbReference>
<keyword evidence="11" id="KW-0496">Mitochondrion</keyword>
<evidence type="ECO:0000313" key="13">
    <source>
        <dbReference type="Proteomes" id="UP000290189"/>
    </source>
</evidence>
<evidence type="ECO:0000256" key="7">
    <source>
        <dbReference type="ARBA" id="ARBA00023180"/>
    </source>
</evidence>
<feature type="signal peptide" evidence="8">
    <location>
        <begin position="1"/>
        <end position="17"/>
    </location>
</feature>
<accession>A0A0G4IVW4</accession>
<reference evidence="10 12" key="1">
    <citation type="submission" date="2015-02" db="EMBL/GenBank/DDBJ databases">
        <authorList>
            <person name="Chooi Y.-H."/>
        </authorList>
    </citation>
    <scope>NUCLEOTIDE SEQUENCE [LARGE SCALE GENOMIC DNA]</scope>
    <source>
        <strain evidence="10">E3</strain>
    </source>
</reference>
<evidence type="ECO:0000256" key="6">
    <source>
        <dbReference type="ARBA" id="ARBA00023002"/>
    </source>
</evidence>
<dbReference type="Pfam" id="PF13450">
    <property type="entry name" value="NAD_binding_8"/>
    <property type="match status" value="1"/>
</dbReference>
<organism evidence="10 12">
    <name type="scientific">Plasmodiophora brassicae</name>
    <name type="common">Clubroot disease agent</name>
    <dbReference type="NCBI Taxonomy" id="37360"/>
    <lineage>
        <taxon>Eukaryota</taxon>
        <taxon>Sar</taxon>
        <taxon>Rhizaria</taxon>
        <taxon>Endomyxa</taxon>
        <taxon>Phytomyxea</taxon>
        <taxon>Plasmodiophorida</taxon>
        <taxon>Plasmodiophoridae</taxon>
        <taxon>Plasmodiophora</taxon>
    </lineage>
</organism>
<feature type="chain" id="PRO_5033224461" description="Prenylcysteine lyase domain-containing protein" evidence="8">
    <location>
        <begin position="18"/>
        <end position="468"/>
    </location>
</feature>
<dbReference type="PANTHER" id="PTHR15944:SF0">
    <property type="entry name" value="PRENYLCYSTEINE LYASE DOMAIN-CONTAINING PROTEIN"/>
    <property type="match status" value="1"/>
</dbReference>
<dbReference type="Pfam" id="PF07156">
    <property type="entry name" value="Prenylcys_lyase"/>
    <property type="match status" value="1"/>
</dbReference>
<geneLocation type="mitochondrion" evidence="11"/>
<keyword evidence="3" id="KW-0285">Flavoprotein</keyword>
<dbReference type="GO" id="GO:0030328">
    <property type="term" value="P:prenylcysteine catabolic process"/>
    <property type="evidence" value="ECO:0007669"/>
    <property type="project" value="InterPro"/>
</dbReference>
<dbReference type="GO" id="GO:0030327">
    <property type="term" value="P:prenylated protein catabolic process"/>
    <property type="evidence" value="ECO:0007669"/>
    <property type="project" value="TreeGrafter"/>
</dbReference>
<dbReference type="SUPFAM" id="SSF51905">
    <property type="entry name" value="FAD/NAD(P)-binding domain"/>
    <property type="match status" value="1"/>
</dbReference>
<protein>
    <recommendedName>
        <fullName evidence="9">Prenylcysteine lyase domain-containing protein</fullName>
    </recommendedName>
</protein>
<dbReference type="PANTHER" id="PTHR15944">
    <property type="entry name" value="FARNESYLCYSTEINE LYASE"/>
    <property type="match status" value="1"/>
</dbReference>
<dbReference type="STRING" id="37360.A0A0G4IVW4"/>
<evidence type="ECO:0000313" key="10">
    <source>
        <dbReference type="EMBL" id="CEO99445.1"/>
    </source>
</evidence>
<evidence type="ECO:0000256" key="4">
    <source>
        <dbReference type="ARBA" id="ARBA00022729"/>
    </source>
</evidence>
<keyword evidence="4 8" id="KW-0732">Signal</keyword>
<dbReference type="EMBL" id="OVEO01000007">
    <property type="protein sequence ID" value="SPQ97452.1"/>
    <property type="molecule type" value="Genomic_DNA"/>
</dbReference>
<evidence type="ECO:0000313" key="12">
    <source>
        <dbReference type="Proteomes" id="UP000039324"/>
    </source>
</evidence>
<dbReference type="InterPro" id="IPR010795">
    <property type="entry name" value="Prenylcys_lyase"/>
</dbReference>
<comment type="cofactor">
    <cofactor evidence="1">
        <name>FAD</name>
        <dbReference type="ChEBI" id="CHEBI:57692"/>
    </cofactor>
</comment>
<gene>
    <name evidence="10" type="ORF">PBRA_001351</name>
    <name evidence="11" type="ORF">PLBR_LOCUS4667</name>
</gene>